<feature type="region of interest" description="Disordered" evidence="2">
    <location>
        <begin position="258"/>
        <end position="299"/>
    </location>
</feature>
<dbReference type="OrthoDB" id="3565108at2759"/>
<evidence type="ECO:0000313" key="4">
    <source>
        <dbReference type="Proteomes" id="UP000326757"/>
    </source>
</evidence>
<proteinExistence type="predicted"/>
<evidence type="ECO:0000313" key="3">
    <source>
        <dbReference type="EMBL" id="KAB8304767.1"/>
    </source>
</evidence>
<dbReference type="Proteomes" id="UP000326757">
    <property type="component" value="Unassembled WGS sequence"/>
</dbReference>
<feature type="compositionally biased region" description="Acidic residues" evidence="2">
    <location>
        <begin position="283"/>
        <end position="299"/>
    </location>
</feature>
<dbReference type="AlphaFoldDB" id="A0A5N6KMA9"/>
<gene>
    <name evidence="3" type="ORF">EYC80_004116</name>
</gene>
<organism evidence="3 4">
    <name type="scientific">Monilinia laxa</name>
    <name type="common">Brown rot fungus</name>
    <name type="synonym">Sclerotinia laxa</name>
    <dbReference type="NCBI Taxonomy" id="61186"/>
    <lineage>
        <taxon>Eukaryota</taxon>
        <taxon>Fungi</taxon>
        <taxon>Dikarya</taxon>
        <taxon>Ascomycota</taxon>
        <taxon>Pezizomycotina</taxon>
        <taxon>Leotiomycetes</taxon>
        <taxon>Helotiales</taxon>
        <taxon>Sclerotiniaceae</taxon>
        <taxon>Monilinia</taxon>
    </lineage>
</organism>
<comment type="caution">
    <text evidence="3">The sequence shown here is derived from an EMBL/GenBank/DDBJ whole genome shotgun (WGS) entry which is preliminary data.</text>
</comment>
<evidence type="ECO:0000256" key="2">
    <source>
        <dbReference type="SAM" id="MobiDB-lite"/>
    </source>
</evidence>
<protein>
    <submittedName>
        <fullName evidence="3">Uncharacterized protein</fullName>
    </submittedName>
</protein>
<reference evidence="3 4" key="1">
    <citation type="submission" date="2019-06" db="EMBL/GenBank/DDBJ databases">
        <title>Genome Sequence of the Brown Rot Fungal Pathogen Monilinia laxa.</title>
        <authorList>
            <person name="De Miccolis Angelini R.M."/>
            <person name="Landi L."/>
            <person name="Abate D."/>
            <person name="Pollastro S."/>
            <person name="Romanazzi G."/>
            <person name="Faretra F."/>
        </authorList>
    </citation>
    <scope>NUCLEOTIDE SEQUENCE [LARGE SCALE GENOMIC DNA]</scope>
    <source>
        <strain evidence="3 4">Mlax316</strain>
    </source>
</reference>
<name>A0A5N6KMA9_MONLA</name>
<keyword evidence="4" id="KW-1185">Reference proteome</keyword>
<feature type="coiled-coil region" evidence="1">
    <location>
        <begin position="184"/>
        <end position="211"/>
    </location>
</feature>
<feature type="compositionally biased region" description="Basic and acidic residues" evidence="2">
    <location>
        <begin position="267"/>
        <end position="282"/>
    </location>
</feature>
<sequence length="299" mass="33066">MAELFQPEASSDTEDINNQDVLTLVKDRELAGIDYGNNGSDDPTDSDDSLSGCIELGIHDPIDNILRCTECNHEIWEYKAGTLNLISGFCTGCDRGASSFYEEFDFPGAFPRIYENGEDESEAEPEEARVLIGQEHLDYQSSAYDTQDEDSQVILNEDYEINSFIDDDEVASDSGSDTSNNGSEVDYEAELDKLQQEHADLRADYLDLMDEYSQFKYDMLGTTEEEDEDQDDEGEDVVIDQTGAHVVNVVVAHGDHAVTDVVVPSSRAEEKSKTIGETRLGEQEEEGEGEGEVDDGDGD</sequence>
<evidence type="ECO:0000256" key="1">
    <source>
        <dbReference type="SAM" id="Coils"/>
    </source>
</evidence>
<keyword evidence="1" id="KW-0175">Coiled coil</keyword>
<dbReference type="EMBL" id="VIGI01000001">
    <property type="protein sequence ID" value="KAB8304767.1"/>
    <property type="molecule type" value="Genomic_DNA"/>
</dbReference>
<accession>A0A5N6KMA9</accession>